<protein>
    <recommendedName>
        <fullName evidence="4">Zn(2)-C6 fungal-type domain-containing protein</fullName>
    </recommendedName>
</protein>
<dbReference type="Proteomes" id="UP001175261">
    <property type="component" value="Unassembled WGS sequence"/>
</dbReference>
<name>A0AA39GIZ1_SARSR</name>
<evidence type="ECO:0000256" key="2">
    <source>
        <dbReference type="ARBA" id="ARBA00023242"/>
    </source>
</evidence>
<keyword evidence="6" id="KW-1185">Reference proteome</keyword>
<reference evidence="5" key="1">
    <citation type="submission" date="2022-10" db="EMBL/GenBank/DDBJ databases">
        <title>Determination and structural analysis of whole genome sequence of Sarocladium strictum F4-1.</title>
        <authorList>
            <person name="Hu L."/>
            <person name="Jiang Y."/>
        </authorList>
    </citation>
    <scope>NUCLEOTIDE SEQUENCE</scope>
    <source>
        <strain evidence="5">F4-1</strain>
    </source>
</reference>
<dbReference type="SUPFAM" id="SSF57701">
    <property type="entry name" value="Zn2/Cys6 DNA-binding domain"/>
    <property type="match status" value="1"/>
</dbReference>
<evidence type="ECO:0000256" key="3">
    <source>
        <dbReference type="SAM" id="MobiDB-lite"/>
    </source>
</evidence>
<dbReference type="GO" id="GO:0008270">
    <property type="term" value="F:zinc ion binding"/>
    <property type="evidence" value="ECO:0007669"/>
    <property type="project" value="InterPro"/>
</dbReference>
<evidence type="ECO:0000256" key="1">
    <source>
        <dbReference type="ARBA" id="ARBA00004123"/>
    </source>
</evidence>
<dbReference type="EMBL" id="JAPDFR010000004">
    <property type="protein sequence ID" value="KAK0386922.1"/>
    <property type="molecule type" value="Genomic_DNA"/>
</dbReference>
<dbReference type="Pfam" id="PF00172">
    <property type="entry name" value="Zn_clus"/>
    <property type="match status" value="1"/>
</dbReference>
<dbReference type="GO" id="GO:0000981">
    <property type="term" value="F:DNA-binding transcription factor activity, RNA polymerase II-specific"/>
    <property type="evidence" value="ECO:0007669"/>
    <property type="project" value="InterPro"/>
</dbReference>
<feature type="region of interest" description="Disordered" evidence="3">
    <location>
        <begin position="59"/>
        <end position="80"/>
    </location>
</feature>
<dbReference type="CDD" id="cd00067">
    <property type="entry name" value="GAL4"/>
    <property type="match status" value="1"/>
</dbReference>
<proteinExistence type="predicted"/>
<dbReference type="GO" id="GO:0000976">
    <property type="term" value="F:transcription cis-regulatory region binding"/>
    <property type="evidence" value="ECO:0007669"/>
    <property type="project" value="TreeGrafter"/>
</dbReference>
<dbReference type="Gene3D" id="4.10.240.10">
    <property type="entry name" value="Zn(2)-C6 fungal-type DNA-binding domain"/>
    <property type="match status" value="1"/>
</dbReference>
<accession>A0AA39GIZ1</accession>
<evidence type="ECO:0000313" key="6">
    <source>
        <dbReference type="Proteomes" id="UP001175261"/>
    </source>
</evidence>
<dbReference type="InterPro" id="IPR021858">
    <property type="entry name" value="Fun_TF"/>
</dbReference>
<dbReference type="InterPro" id="IPR036864">
    <property type="entry name" value="Zn2-C6_fun-type_DNA-bd_sf"/>
</dbReference>
<comment type="caution">
    <text evidence="5">The sequence shown here is derived from an EMBL/GenBank/DDBJ whole genome shotgun (WGS) entry which is preliminary data.</text>
</comment>
<gene>
    <name evidence="5" type="ORF">NLU13_5235</name>
</gene>
<dbReference type="PANTHER" id="PTHR37534">
    <property type="entry name" value="TRANSCRIPTIONAL ACTIVATOR PROTEIN UGA3"/>
    <property type="match status" value="1"/>
</dbReference>
<dbReference type="SMART" id="SM00066">
    <property type="entry name" value="GAL4"/>
    <property type="match status" value="1"/>
</dbReference>
<feature type="domain" description="Zn(2)-C6 fungal-type" evidence="4">
    <location>
        <begin position="15"/>
        <end position="43"/>
    </location>
</feature>
<organism evidence="5 6">
    <name type="scientific">Sarocladium strictum</name>
    <name type="common">Black bundle disease fungus</name>
    <name type="synonym">Acremonium strictum</name>
    <dbReference type="NCBI Taxonomy" id="5046"/>
    <lineage>
        <taxon>Eukaryota</taxon>
        <taxon>Fungi</taxon>
        <taxon>Dikarya</taxon>
        <taxon>Ascomycota</taxon>
        <taxon>Pezizomycotina</taxon>
        <taxon>Sordariomycetes</taxon>
        <taxon>Hypocreomycetidae</taxon>
        <taxon>Hypocreales</taxon>
        <taxon>Sarocladiaceae</taxon>
        <taxon>Sarocladium</taxon>
    </lineage>
</organism>
<dbReference type="GO" id="GO:0005634">
    <property type="term" value="C:nucleus"/>
    <property type="evidence" value="ECO:0007669"/>
    <property type="project" value="UniProtKB-SubCell"/>
</dbReference>
<dbReference type="PANTHER" id="PTHR37534:SF11">
    <property type="entry name" value="ZN(II)2CYS6 TRANSCRIPTION FACTOR (EUROFUNG)"/>
    <property type="match status" value="1"/>
</dbReference>
<keyword evidence="2" id="KW-0539">Nucleus</keyword>
<comment type="subcellular location">
    <subcellularLocation>
        <location evidence="1">Nucleus</location>
    </subcellularLocation>
</comment>
<dbReference type="PROSITE" id="PS00463">
    <property type="entry name" value="ZN2_CY6_FUNGAL_1"/>
    <property type="match status" value="1"/>
</dbReference>
<evidence type="ECO:0000259" key="4">
    <source>
        <dbReference type="PROSITE" id="PS50048"/>
    </source>
</evidence>
<sequence length="623" mass="69290">MPPAPRRLHCKSRNGCLRCKASRTKCDERRPACAKCEDRGIPCPGYALNVRWSQKHQVRPGNAVNSAPVALPSPSSVLTDTQSAGLDAQQVDPPAWNPPPMQQLFGSPVDESDMSLWDASLPWSVESSMERERPLQPFNVFGLSTEPRYAQVGVSEPSEAATSAWSQDELVINDLVPQNQQPTASPGPQLCHLPTALTEYFFRNIISLYCTWDGKANTMRTIIETKWQSSGVLHHTMQSMAAACLSEYFPRLLALARSERKQANDSLRNGTSRAAEKQSDLLACTLLGHTSSWFDPRDLATSYFRDSHTLLRSISDADDEAEGVSFFAGTLDYWAMLLVYLTDSEQLDGYKPAPSVESSSLVRVANPHPYAGISGDVIKILIETGKLIFQHRKHMSGTKFMAEKDLETFKAALQRARQLERLLLTYESPNLSRFTTDGGDSQAPLQHLALIDEAYRCTGLIQLYRVFPDLLNERYAPWSKEVLLRPMPAVKTPTSAERQTWLTQFALHILGLLERIPFESSTLSAQPFIAVAVSSELRIVDPYALEPAPASDATQGLGTAFDVAHARKFLRSRLSGYKHIIPLSKSKIIIELVSRVWSALDSGQQEVYWLDIALEHKLGTMMG</sequence>
<feature type="compositionally biased region" description="Low complexity" evidence="3">
    <location>
        <begin position="63"/>
        <end position="78"/>
    </location>
</feature>
<evidence type="ECO:0000313" key="5">
    <source>
        <dbReference type="EMBL" id="KAK0386922.1"/>
    </source>
</evidence>
<dbReference type="PROSITE" id="PS50048">
    <property type="entry name" value="ZN2_CY6_FUNGAL_2"/>
    <property type="match status" value="1"/>
</dbReference>
<dbReference type="AlphaFoldDB" id="A0AA39GIZ1"/>
<dbReference type="InterPro" id="IPR001138">
    <property type="entry name" value="Zn2Cys6_DnaBD"/>
</dbReference>
<dbReference type="GO" id="GO:0045944">
    <property type="term" value="P:positive regulation of transcription by RNA polymerase II"/>
    <property type="evidence" value="ECO:0007669"/>
    <property type="project" value="TreeGrafter"/>
</dbReference>
<dbReference type="Pfam" id="PF11951">
    <property type="entry name" value="Fungal_trans_2"/>
    <property type="match status" value="1"/>
</dbReference>